<evidence type="ECO:0000313" key="4">
    <source>
        <dbReference type="Proteomes" id="UP000053433"/>
    </source>
</evidence>
<dbReference type="EMBL" id="LMUA01000020">
    <property type="protein sequence ID" value="KUE75515.1"/>
    <property type="molecule type" value="Genomic_DNA"/>
</dbReference>
<name>A0A0W7TNV8_9FIRM</name>
<accession>A0A0W7TNV8</accession>
<dbReference type="InterPro" id="IPR037923">
    <property type="entry name" value="HTH-like"/>
</dbReference>
<proteinExistence type="predicted"/>
<dbReference type="GO" id="GO:0006355">
    <property type="term" value="P:regulation of DNA-templated transcription"/>
    <property type="evidence" value="ECO:0007669"/>
    <property type="project" value="InterPro"/>
</dbReference>
<dbReference type="Pfam" id="PF02311">
    <property type="entry name" value="AraC_binding"/>
    <property type="match status" value="1"/>
</dbReference>
<evidence type="ECO:0000313" key="3">
    <source>
        <dbReference type="EMBL" id="KUE75515.1"/>
    </source>
</evidence>
<dbReference type="Proteomes" id="UP000053433">
    <property type="component" value="Unassembled WGS sequence"/>
</dbReference>
<evidence type="ECO:0000256" key="1">
    <source>
        <dbReference type="ARBA" id="ARBA00023125"/>
    </source>
</evidence>
<evidence type="ECO:0000259" key="2">
    <source>
        <dbReference type="Pfam" id="PF02311"/>
    </source>
</evidence>
<dbReference type="InterPro" id="IPR003313">
    <property type="entry name" value="AraC-bd"/>
</dbReference>
<gene>
    <name evidence="3" type="ORF">ASJ35_13430</name>
</gene>
<comment type="caution">
    <text evidence="3">The sequence shown here is derived from an EMBL/GenBank/DDBJ whole genome shotgun (WGS) entry which is preliminary data.</text>
</comment>
<organism evidence="3 4">
    <name type="scientific">Ruthenibacterium lactatiformans</name>
    <dbReference type="NCBI Taxonomy" id="1550024"/>
    <lineage>
        <taxon>Bacteria</taxon>
        <taxon>Bacillati</taxon>
        <taxon>Bacillota</taxon>
        <taxon>Clostridia</taxon>
        <taxon>Eubacteriales</taxon>
        <taxon>Oscillospiraceae</taxon>
        <taxon>Ruthenibacterium</taxon>
    </lineage>
</organism>
<dbReference type="InterPro" id="IPR014710">
    <property type="entry name" value="RmlC-like_jellyroll"/>
</dbReference>
<dbReference type="GO" id="GO:0003677">
    <property type="term" value="F:DNA binding"/>
    <property type="evidence" value="ECO:0007669"/>
    <property type="project" value="UniProtKB-KW"/>
</dbReference>
<keyword evidence="1" id="KW-0238">DNA-binding</keyword>
<dbReference type="AlphaFoldDB" id="A0A0W7TNV8"/>
<dbReference type="Gene3D" id="2.60.120.10">
    <property type="entry name" value="Jelly Rolls"/>
    <property type="match status" value="1"/>
</dbReference>
<feature type="domain" description="AraC-type arabinose-binding/dimerisation" evidence="2">
    <location>
        <begin position="29"/>
        <end position="98"/>
    </location>
</feature>
<sequence length="153" mass="17473">MLFYQVELIKHGHDTCLEFMEFAASGDYAETQAHFHSTMEITVIVDGEGFFKSSGAEHPFGKGDCFIFNSMEPHNIFSENASASLKYLSLNFVPSFISSLEMEDFNLRYLEPFYFTNRSCRIPYPEPCAKEVGTLFGKIQTALYEKKTATRSR</sequence>
<dbReference type="SUPFAM" id="SSF51215">
    <property type="entry name" value="Regulatory protein AraC"/>
    <property type="match status" value="1"/>
</dbReference>
<reference evidence="3 4" key="1">
    <citation type="submission" date="2015-10" db="EMBL/GenBank/DDBJ databases">
        <title>A novel member of the family Ruminococcaceae isolated from human faeces.</title>
        <authorList>
            <person name="Shkoporov A.N."/>
            <person name="Chaplin A.V."/>
            <person name="Motuzova O.V."/>
            <person name="Kafarskaia L.I."/>
            <person name="Efimov B.A."/>
        </authorList>
    </citation>
    <scope>NUCLEOTIDE SEQUENCE [LARGE SCALE GENOMIC DNA]</scope>
    <source>
        <strain evidence="3 4">668</strain>
    </source>
</reference>
<protein>
    <recommendedName>
        <fullName evidence="2">AraC-type arabinose-binding/dimerisation domain-containing protein</fullName>
    </recommendedName>
</protein>
<dbReference type="RefSeq" id="WP_058723519.1">
    <property type="nucleotide sequence ID" value="NZ_LMUA01000020.1"/>
</dbReference>